<accession>M0QP38</accession>
<dbReference type="InterPro" id="IPR035905">
    <property type="entry name" value="Barstar-like_sf"/>
</dbReference>
<evidence type="ECO:0000256" key="1">
    <source>
        <dbReference type="ARBA" id="ARBA00006845"/>
    </source>
</evidence>
<gene>
    <name evidence="3" type="ORF">GS4_31_00070</name>
</gene>
<dbReference type="AlphaFoldDB" id="M0QP38"/>
<protein>
    <recommendedName>
        <fullName evidence="2">Barstar (barnase inhibitor) domain-containing protein</fullName>
    </recommendedName>
</protein>
<reference evidence="3 4" key="1">
    <citation type="submission" date="2013-01" db="EMBL/GenBank/DDBJ databases">
        <title>Whole genome shotgun sequence of Gordonia soli NBRC 108243.</title>
        <authorList>
            <person name="Isaki-Nakamura S."/>
            <person name="Hosoyama A."/>
            <person name="Tsuchikane K."/>
            <person name="Ando Y."/>
            <person name="Baba S."/>
            <person name="Ohji S."/>
            <person name="Hamada M."/>
            <person name="Tamura T."/>
            <person name="Yamazoe A."/>
            <person name="Yamazaki S."/>
            <person name="Fujita N."/>
        </authorList>
    </citation>
    <scope>NUCLEOTIDE SEQUENCE [LARGE SCALE GENOMIC DNA]</scope>
    <source>
        <strain evidence="3 4">NBRC 108243</strain>
    </source>
</reference>
<name>M0QP38_9ACTN</name>
<dbReference type="Proteomes" id="UP000011666">
    <property type="component" value="Unassembled WGS sequence"/>
</dbReference>
<dbReference type="STRING" id="1223545.GS4_31_00070"/>
<organism evidence="3 4">
    <name type="scientific">Gordonia soli NBRC 108243</name>
    <dbReference type="NCBI Taxonomy" id="1223545"/>
    <lineage>
        <taxon>Bacteria</taxon>
        <taxon>Bacillati</taxon>
        <taxon>Actinomycetota</taxon>
        <taxon>Actinomycetes</taxon>
        <taxon>Mycobacteriales</taxon>
        <taxon>Gordoniaceae</taxon>
        <taxon>Gordonia</taxon>
    </lineage>
</organism>
<feature type="domain" description="Barstar (barnase inhibitor)" evidence="2">
    <location>
        <begin position="38"/>
        <end position="132"/>
    </location>
</feature>
<keyword evidence="4" id="KW-1185">Reference proteome</keyword>
<sequence>MSGSIPLRQFIRDSGDVGPVVGILESQRLPRSVPGITARTLDGSMMTTVSGLLDEFTRRWDLAKTAGRNRDALDDAMRDLDGPAVSAGRPTPDGYLTRIVHADAILTSAPDELGWFAESLVFYRDHYRDHTRPAASFGVLLLTLPTLRESVADRWRAVGVTPAEVTG</sequence>
<proteinExistence type="inferred from homology"/>
<dbReference type="Pfam" id="PF01337">
    <property type="entry name" value="Barstar"/>
    <property type="match status" value="1"/>
</dbReference>
<comment type="caution">
    <text evidence="3">The sequence shown here is derived from an EMBL/GenBank/DDBJ whole genome shotgun (WGS) entry which is preliminary data.</text>
</comment>
<dbReference type="Gene3D" id="3.30.370.10">
    <property type="entry name" value="Barstar-like"/>
    <property type="match status" value="1"/>
</dbReference>
<dbReference type="SUPFAM" id="SSF52038">
    <property type="entry name" value="Barstar-related"/>
    <property type="match status" value="1"/>
</dbReference>
<dbReference type="OrthoDB" id="5184890at2"/>
<evidence type="ECO:0000313" key="3">
    <source>
        <dbReference type="EMBL" id="GAC70041.1"/>
    </source>
</evidence>
<dbReference type="EMBL" id="BANX01000031">
    <property type="protein sequence ID" value="GAC70041.1"/>
    <property type="molecule type" value="Genomic_DNA"/>
</dbReference>
<dbReference type="RefSeq" id="WP_007623704.1">
    <property type="nucleotide sequence ID" value="NZ_BANX01000031.1"/>
</dbReference>
<dbReference type="eggNOG" id="COG2732">
    <property type="taxonomic scope" value="Bacteria"/>
</dbReference>
<evidence type="ECO:0000313" key="4">
    <source>
        <dbReference type="Proteomes" id="UP000011666"/>
    </source>
</evidence>
<evidence type="ECO:0000259" key="2">
    <source>
        <dbReference type="Pfam" id="PF01337"/>
    </source>
</evidence>
<dbReference type="InterPro" id="IPR000468">
    <property type="entry name" value="Barstar"/>
</dbReference>
<comment type="similarity">
    <text evidence="1">Belongs to the barstar family.</text>
</comment>